<evidence type="ECO:0000313" key="1">
    <source>
        <dbReference type="EMBL" id="QJA95036.1"/>
    </source>
</evidence>
<dbReference type="AlphaFoldDB" id="A0A6M3LIA2"/>
<proteinExistence type="predicted"/>
<reference evidence="1" key="1">
    <citation type="submission" date="2020-03" db="EMBL/GenBank/DDBJ databases">
        <title>The deep terrestrial virosphere.</title>
        <authorList>
            <person name="Holmfeldt K."/>
            <person name="Nilsson E."/>
            <person name="Simone D."/>
            <person name="Lopez-Fernandez M."/>
            <person name="Wu X."/>
            <person name="de Brujin I."/>
            <person name="Lundin D."/>
            <person name="Andersson A."/>
            <person name="Bertilsson S."/>
            <person name="Dopson M."/>
        </authorList>
    </citation>
    <scope>NUCLEOTIDE SEQUENCE</scope>
    <source>
        <strain evidence="1">MM415B03680</strain>
    </source>
</reference>
<name>A0A6M3LIA2_9ZZZZ</name>
<organism evidence="1">
    <name type="scientific">viral metagenome</name>
    <dbReference type="NCBI Taxonomy" id="1070528"/>
    <lineage>
        <taxon>unclassified sequences</taxon>
        <taxon>metagenomes</taxon>
        <taxon>organismal metagenomes</taxon>
    </lineage>
</organism>
<sequence length="124" mass="14589">MKAKKVKSAVLKNLAVKPEQVETNNEVDSLRDYILEAEQVDLLKRQNGWNIIERDFKQYKDEISSKLAYLDPKSKEFSEARILYISADKLLKMFDDYAENRKRAIELLNRIDNPRENIILDVDN</sequence>
<accession>A0A6M3LIA2</accession>
<gene>
    <name evidence="1" type="ORF">MM415B03680_0009</name>
</gene>
<dbReference type="EMBL" id="MT143280">
    <property type="protein sequence ID" value="QJA95036.1"/>
    <property type="molecule type" value="Genomic_DNA"/>
</dbReference>
<protein>
    <submittedName>
        <fullName evidence="1">Uncharacterized protein</fullName>
    </submittedName>
</protein>